<evidence type="ECO:0000256" key="2">
    <source>
        <dbReference type="ARBA" id="ARBA00022448"/>
    </source>
</evidence>
<dbReference type="InterPro" id="IPR004681">
    <property type="entry name" value="TRAP_DctM"/>
</dbReference>
<feature type="transmembrane region" description="Helical" evidence="8">
    <location>
        <begin position="52"/>
        <end position="74"/>
    </location>
</feature>
<organism evidence="11 12">
    <name type="scientific">Mailhella massiliensis</name>
    <dbReference type="NCBI Taxonomy" id="1903261"/>
    <lineage>
        <taxon>Bacteria</taxon>
        <taxon>Pseudomonadati</taxon>
        <taxon>Thermodesulfobacteriota</taxon>
        <taxon>Desulfovibrionia</taxon>
        <taxon>Desulfovibrionales</taxon>
        <taxon>Desulfovibrionaceae</taxon>
        <taxon>Mailhella</taxon>
    </lineage>
</organism>
<dbReference type="EMBL" id="DYZA01000226">
    <property type="protein sequence ID" value="HJD98144.1"/>
    <property type="molecule type" value="Genomic_DNA"/>
</dbReference>
<evidence type="ECO:0000259" key="10">
    <source>
        <dbReference type="Pfam" id="PF06808"/>
    </source>
</evidence>
<feature type="transmembrane region" description="Helical" evidence="8">
    <location>
        <begin position="557"/>
        <end position="577"/>
    </location>
</feature>
<dbReference type="InterPro" id="IPR010656">
    <property type="entry name" value="DctM"/>
</dbReference>
<feature type="transmembrane region" description="Helical" evidence="8">
    <location>
        <begin position="419"/>
        <end position="443"/>
    </location>
</feature>
<dbReference type="Proteomes" id="UP000698963">
    <property type="component" value="Unassembled WGS sequence"/>
</dbReference>
<evidence type="ECO:0000256" key="3">
    <source>
        <dbReference type="ARBA" id="ARBA00022475"/>
    </source>
</evidence>
<feature type="transmembrane region" description="Helical" evidence="8">
    <location>
        <begin position="520"/>
        <end position="545"/>
    </location>
</feature>
<feature type="transmembrane region" description="Helical" evidence="8">
    <location>
        <begin position="100"/>
        <end position="118"/>
    </location>
</feature>
<feature type="transmembrane region" description="Helical" evidence="8">
    <location>
        <begin position="21"/>
        <end position="40"/>
    </location>
</feature>
<feature type="domain" description="Tripartite ATP-independent periplasmic transporters DctQ component" evidence="9">
    <location>
        <begin position="34"/>
        <end position="164"/>
    </location>
</feature>
<evidence type="ECO:0000313" key="12">
    <source>
        <dbReference type="Proteomes" id="UP000698963"/>
    </source>
</evidence>
<dbReference type="Pfam" id="PF04290">
    <property type="entry name" value="DctQ"/>
    <property type="match status" value="1"/>
</dbReference>
<dbReference type="PANTHER" id="PTHR33362">
    <property type="entry name" value="SIALIC ACID TRAP TRANSPORTER PERMEASE PROTEIN SIAT-RELATED"/>
    <property type="match status" value="1"/>
</dbReference>
<feature type="transmembrane region" description="Helical" evidence="8">
    <location>
        <begin position="336"/>
        <end position="356"/>
    </location>
</feature>
<gene>
    <name evidence="11" type="ORF">K8W16_10930</name>
</gene>
<feature type="transmembrane region" description="Helical" evidence="8">
    <location>
        <begin position="138"/>
        <end position="161"/>
    </location>
</feature>
<evidence type="ECO:0000256" key="5">
    <source>
        <dbReference type="ARBA" id="ARBA00022692"/>
    </source>
</evidence>
<evidence type="ECO:0000259" key="9">
    <source>
        <dbReference type="Pfam" id="PF04290"/>
    </source>
</evidence>
<feature type="transmembrane region" description="Helical" evidence="8">
    <location>
        <begin position="212"/>
        <end position="239"/>
    </location>
</feature>
<feature type="domain" description="TRAP C4-dicarboxylate transport system permease DctM subunit" evidence="10">
    <location>
        <begin position="211"/>
        <end position="624"/>
    </location>
</feature>
<evidence type="ECO:0000256" key="4">
    <source>
        <dbReference type="ARBA" id="ARBA00022519"/>
    </source>
</evidence>
<dbReference type="PANTHER" id="PTHR33362:SF5">
    <property type="entry name" value="C4-DICARBOXYLATE TRAP TRANSPORTER LARGE PERMEASE PROTEIN DCTM"/>
    <property type="match status" value="1"/>
</dbReference>
<feature type="transmembrane region" description="Helical" evidence="8">
    <location>
        <begin position="478"/>
        <end position="500"/>
    </location>
</feature>
<keyword evidence="5 8" id="KW-0812">Transmembrane</keyword>
<keyword evidence="3" id="KW-1003">Cell membrane</keyword>
<feature type="transmembrane region" description="Helical" evidence="8">
    <location>
        <begin position="597"/>
        <end position="621"/>
    </location>
</feature>
<dbReference type="InterPro" id="IPR055348">
    <property type="entry name" value="DctQ"/>
</dbReference>
<feature type="transmembrane region" description="Helical" evidence="8">
    <location>
        <begin position="251"/>
        <end position="271"/>
    </location>
</feature>
<proteinExistence type="predicted"/>
<feature type="transmembrane region" description="Helical" evidence="8">
    <location>
        <begin position="376"/>
        <end position="399"/>
    </location>
</feature>
<keyword evidence="6 8" id="KW-1133">Transmembrane helix</keyword>
<dbReference type="AlphaFoldDB" id="A0A921AYC6"/>
<protein>
    <submittedName>
        <fullName evidence="11">TRAP transporter large permease subunit</fullName>
    </submittedName>
</protein>
<dbReference type="GO" id="GO:0022857">
    <property type="term" value="F:transmembrane transporter activity"/>
    <property type="evidence" value="ECO:0007669"/>
    <property type="project" value="TreeGrafter"/>
</dbReference>
<keyword evidence="4" id="KW-0997">Cell inner membrane</keyword>
<dbReference type="GO" id="GO:0005886">
    <property type="term" value="C:plasma membrane"/>
    <property type="evidence" value="ECO:0007669"/>
    <property type="project" value="UniProtKB-SubCell"/>
</dbReference>
<sequence length="633" mass="67519">MLRVLDSCADVLTCFSRRVNGPLFILAGISLIIMVIPTILDVLSRAVFSRSLAGTLEVVAFAQCLLVFASLGYIQDEDSHIRVTLLTERLSPLVRNGLELFNRLVPLGFIALSCYSLVLQGISKQFLGETSNLLLWPLHYFLFFGALGAAAFALSLLAGTLRVLAGLCRNGEYLSLLGGLTGSLLMFFLAVYAGELPLASDLRVLGATGLFFLMVVILLGMPIGLAMGVVGYIGMLAMYPGIESSLSMLGMGMYNTAANYGFCIVPMYILMGELAKNSGISRDLFQAASMWLGGCPGGMAMASLAGCAGFAAVSGDSMATAVSMGSVALPEMRKKNYHPGFSCATLAAGGTLGILIPPSTGFIFYSLVTEVSIGKLFMAGVVPGILLTVFFIIVVYVYARLYPGLAPAAEKTSFREKVVALKGVTVMVLLVGFILLGILLGWFSPSEGGAVGAAVTFLYALARRRLTWKGFLSSVSTTVTITSELFLVLIGVGLLGYFFAATALPFDLADMVVGMHVNKYVVFVAIVVFYIIMGCLLNVIPMMLLTLPAIYPTVLKLGFDPVWFGVVAVVLMEMGQITPPVGINVFAMGSVASDIPLSSIFAKILPFFLCMILLVFMLLLFPELALWLPGILF</sequence>
<name>A0A921AYC6_9BACT</name>
<keyword evidence="2" id="KW-0813">Transport</keyword>
<evidence type="ECO:0000313" key="11">
    <source>
        <dbReference type="EMBL" id="HJD98144.1"/>
    </source>
</evidence>
<dbReference type="NCBIfam" id="TIGR00786">
    <property type="entry name" value="dctM"/>
    <property type="match status" value="1"/>
</dbReference>
<keyword evidence="7 8" id="KW-0472">Membrane</keyword>
<reference evidence="11" key="1">
    <citation type="journal article" date="2021" name="PeerJ">
        <title>Extensive microbial diversity within the chicken gut microbiome revealed by metagenomics and culture.</title>
        <authorList>
            <person name="Gilroy R."/>
            <person name="Ravi A."/>
            <person name="Getino M."/>
            <person name="Pursley I."/>
            <person name="Horton D.L."/>
            <person name="Alikhan N.F."/>
            <person name="Baker D."/>
            <person name="Gharbi K."/>
            <person name="Hall N."/>
            <person name="Watson M."/>
            <person name="Adriaenssens E.M."/>
            <person name="Foster-Nyarko E."/>
            <person name="Jarju S."/>
            <person name="Secka A."/>
            <person name="Antonio M."/>
            <person name="Oren A."/>
            <person name="Chaudhuri R.R."/>
            <person name="La Ragione R."/>
            <person name="Hildebrand F."/>
            <person name="Pallen M.J."/>
        </authorList>
    </citation>
    <scope>NUCLEOTIDE SEQUENCE</scope>
    <source>
        <strain evidence="11">ChiGjej2B2-19336</strain>
    </source>
</reference>
<accession>A0A921AYC6</accession>
<feature type="transmembrane region" description="Helical" evidence="8">
    <location>
        <begin position="173"/>
        <end position="192"/>
    </location>
</feature>
<evidence type="ECO:0000256" key="8">
    <source>
        <dbReference type="SAM" id="Phobius"/>
    </source>
</evidence>
<reference evidence="11" key="2">
    <citation type="submission" date="2021-09" db="EMBL/GenBank/DDBJ databases">
        <authorList>
            <person name="Gilroy R."/>
        </authorList>
    </citation>
    <scope>NUCLEOTIDE SEQUENCE</scope>
    <source>
        <strain evidence="11">ChiGjej2B2-19336</strain>
    </source>
</reference>
<feature type="transmembrane region" description="Helical" evidence="8">
    <location>
        <begin position="291"/>
        <end position="315"/>
    </location>
</feature>
<comment type="caution">
    <text evidence="11">The sequence shown here is derived from an EMBL/GenBank/DDBJ whole genome shotgun (WGS) entry which is preliminary data.</text>
</comment>
<comment type="subcellular location">
    <subcellularLocation>
        <location evidence="1">Cell inner membrane</location>
        <topology evidence="1">Multi-pass membrane protein</topology>
    </subcellularLocation>
</comment>
<evidence type="ECO:0000256" key="1">
    <source>
        <dbReference type="ARBA" id="ARBA00004429"/>
    </source>
</evidence>
<evidence type="ECO:0000256" key="6">
    <source>
        <dbReference type="ARBA" id="ARBA00022989"/>
    </source>
</evidence>
<evidence type="ECO:0000256" key="7">
    <source>
        <dbReference type="ARBA" id="ARBA00023136"/>
    </source>
</evidence>
<dbReference type="Pfam" id="PF06808">
    <property type="entry name" value="DctM"/>
    <property type="match status" value="1"/>
</dbReference>
<dbReference type="RefSeq" id="WP_304123640.1">
    <property type="nucleotide sequence ID" value="NZ_DYZA01000226.1"/>
</dbReference>